<keyword evidence="2" id="KW-1185">Reference proteome</keyword>
<dbReference type="Proteomes" id="UP000286931">
    <property type="component" value="Unassembled WGS sequence"/>
</dbReference>
<dbReference type="AlphaFoldDB" id="A0A401Z6A0"/>
<sequence length="134" mass="14381">MPGISKAQAAFTLDEPVIEGRYAELDGYTVGFETHKADVDPAALFAGLPDDRCQSPHWGVVLTGKVVFRYPDHDEVYRAGDAYYGAPGHLPLIFAGTELVEFSPTEALARTMAIVGRNLAATKTAQGEKAGAER</sequence>
<accession>A0A401Z6A0</accession>
<dbReference type="OrthoDB" id="1119958at2"/>
<evidence type="ECO:0000313" key="1">
    <source>
        <dbReference type="EMBL" id="GCE02390.1"/>
    </source>
</evidence>
<name>A0A401Z6A0_9ACTN</name>
<gene>
    <name evidence="1" type="ORF">EHYA_10167</name>
</gene>
<organism evidence="1 2">
    <name type="scientific">Embleya hyalina</name>
    <dbReference type="NCBI Taxonomy" id="516124"/>
    <lineage>
        <taxon>Bacteria</taxon>
        <taxon>Bacillati</taxon>
        <taxon>Actinomycetota</taxon>
        <taxon>Actinomycetes</taxon>
        <taxon>Kitasatosporales</taxon>
        <taxon>Streptomycetaceae</taxon>
        <taxon>Embleya</taxon>
    </lineage>
</organism>
<protein>
    <recommendedName>
        <fullName evidence="3">Cupin domain-containing protein</fullName>
    </recommendedName>
</protein>
<dbReference type="EMBL" id="BIFH01000063">
    <property type="protein sequence ID" value="GCE02390.1"/>
    <property type="molecule type" value="Genomic_DNA"/>
</dbReference>
<reference evidence="1 2" key="1">
    <citation type="submission" date="2018-12" db="EMBL/GenBank/DDBJ databases">
        <title>Draft genome sequence of Embleya hyalina NBRC 13850T.</title>
        <authorList>
            <person name="Komaki H."/>
            <person name="Hosoyama A."/>
            <person name="Kimura A."/>
            <person name="Ichikawa N."/>
            <person name="Tamura T."/>
        </authorList>
    </citation>
    <scope>NUCLEOTIDE SEQUENCE [LARGE SCALE GENOMIC DNA]</scope>
    <source>
        <strain evidence="1 2">NBRC 13850</strain>
    </source>
</reference>
<comment type="caution">
    <text evidence="1">The sequence shown here is derived from an EMBL/GenBank/DDBJ whole genome shotgun (WGS) entry which is preliminary data.</text>
</comment>
<proteinExistence type="predicted"/>
<evidence type="ECO:0000313" key="2">
    <source>
        <dbReference type="Proteomes" id="UP000286931"/>
    </source>
</evidence>
<evidence type="ECO:0008006" key="3">
    <source>
        <dbReference type="Google" id="ProtNLM"/>
    </source>
</evidence>
<dbReference type="RefSeq" id="WP_126643881.1">
    <property type="nucleotide sequence ID" value="NZ_BIFH01000063.1"/>
</dbReference>